<feature type="transmembrane region" description="Helical" evidence="1">
    <location>
        <begin position="550"/>
        <end position="570"/>
    </location>
</feature>
<keyword evidence="1" id="KW-0472">Membrane</keyword>
<dbReference type="KEGG" id="adv:DJ533_12145"/>
<dbReference type="RefSeq" id="WP_065992725.1">
    <property type="nucleotide sequence ID" value="NZ_CP029397.2"/>
</dbReference>
<gene>
    <name evidence="3" type="ORF">DJ533_12145</name>
</gene>
<sequence>MHKSLQIMILAMLGLICLALVAFIPIALSLFYIIQIFIIYQFNKKPSRDKIPKFYSYYKLIFVLVSLAIIYFNYATFLGVDAGVPVLATFLFAKALETKKQRDLIILFNFALFVSASLFLFSQSFIMAVVVLLCLTLGLVGLYRVQMALFSVTDVYTENLKTDLLNVLKVMALAVPFFILLFLFFPRFPPLWHVPIPKNNAVTGLSDQMSPGSIAELSQSTALAFRIIGNIQQLPHRENLYWRAMVLDQYDGQTWTRNTLNTLPQKNLNIHLNKHLNYQYLNADQNQTLITALEQSIPNESRYYLHQDGAITARRAVQVNSPINLQWVGNKEIFDDHHRENRERINLKYPQKFDTKAQQLATQLFVQSQSNPEKYVNNVLNWYRINGFSYTLSPGRLGENRVDDFLFGSRQGFCEHYASSFTLLMRYVGIPARVVIGYQGGQFAPDQKSWEVRQLDAHAWSEVYLNGKWQRIDPTAIISPQRIDQGMQDLINQDRNILGDSNFSYQHYSVLKTLRVWSDYASYQWQSKVVGYDTDKQKNWMKKLGLDSSYSYGMILIAGILFIVLTYFLIKTANSYMKQSKFERVIAKFSKHLNNEDRQKEYESFQQWMLRLAEYTDQPQCFKQSYLMYQKIVYLKQENSELVVKFENLLKECSTELRNVKKTCHHQK</sequence>
<protein>
    <submittedName>
        <fullName evidence="3">DUF3488 domain-containing protein</fullName>
    </submittedName>
</protein>
<dbReference type="Gene3D" id="3.10.620.30">
    <property type="match status" value="1"/>
</dbReference>
<dbReference type="OrthoDB" id="9804872at2"/>
<feature type="domain" description="Transglutaminase-like" evidence="2">
    <location>
        <begin position="406"/>
        <end position="476"/>
    </location>
</feature>
<feature type="transmembrane region" description="Helical" evidence="1">
    <location>
        <begin position="126"/>
        <end position="143"/>
    </location>
</feature>
<dbReference type="EMBL" id="CP029397">
    <property type="protein sequence ID" value="AWL29262.1"/>
    <property type="molecule type" value="Genomic_DNA"/>
</dbReference>
<dbReference type="SUPFAM" id="SSF54001">
    <property type="entry name" value="Cysteine proteinases"/>
    <property type="match status" value="1"/>
</dbReference>
<proteinExistence type="predicted"/>
<accession>A0A2S2FG12</accession>
<keyword evidence="1" id="KW-1133">Transmembrane helix</keyword>
<dbReference type="PANTHER" id="PTHR42736:SF1">
    <property type="entry name" value="PROTEIN-GLUTAMINE GAMMA-GLUTAMYLTRANSFERASE"/>
    <property type="match status" value="1"/>
</dbReference>
<feature type="transmembrane region" description="Helical" evidence="1">
    <location>
        <begin position="104"/>
        <end position="120"/>
    </location>
</feature>
<feature type="transmembrane region" description="Helical" evidence="1">
    <location>
        <begin position="60"/>
        <end position="92"/>
    </location>
</feature>
<dbReference type="InterPro" id="IPR002931">
    <property type="entry name" value="Transglutaminase-like"/>
</dbReference>
<evidence type="ECO:0000256" key="1">
    <source>
        <dbReference type="SAM" id="Phobius"/>
    </source>
</evidence>
<evidence type="ECO:0000313" key="3">
    <source>
        <dbReference type="EMBL" id="AWL29262.1"/>
    </source>
</evidence>
<keyword evidence="4" id="KW-1185">Reference proteome</keyword>
<evidence type="ECO:0000259" key="2">
    <source>
        <dbReference type="SMART" id="SM00460"/>
    </source>
</evidence>
<dbReference type="PANTHER" id="PTHR42736">
    <property type="entry name" value="PROTEIN-GLUTAMINE GAMMA-GLUTAMYLTRANSFERASE"/>
    <property type="match status" value="1"/>
</dbReference>
<dbReference type="InterPro" id="IPR038765">
    <property type="entry name" value="Papain-like_cys_pep_sf"/>
</dbReference>
<feature type="transmembrane region" description="Helical" evidence="1">
    <location>
        <begin position="164"/>
        <end position="185"/>
    </location>
</feature>
<dbReference type="Proteomes" id="UP000245977">
    <property type="component" value="Chromosome"/>
</dbReference>
<dbReference type="AlphaFoldDB" id="A0A2S2FG12"/>
<dbReference type="STRING" id="1871111.GCA_001704615_01389"/>
<evidence type="ECO:0000313" key="4">
    <source>
        <dbReference type="Proteomes" id="UP000245977"/>
    </source>
</evidence>
<dbReference type="Pfam" id="PF11992">
    <property type="entry name" value="TgpA_N"/>
    <property type="match status" value="1"/>
</dbReference>
<dbReference type="SMART" id="SM00460">
    <property type="entry name" value="TGc"/>
    <property type="match status" value="1"/>
</dbReference>
<reference evidence="3" key="1">
    <citation type="submission" date="2019-08" db="EMBL/GenBank/DDBJ databases">
        <title>The complete genome of Acinetobacter defluvii strain WCHAD010030.</title>
        <authorList>
            <person name="Hu Y."/>
            <person name="Qin J."/>
            <person name="Feng Y."/>
            <person name="Zong Z."/>
        </authorList>
    </citation>
    <scope>NUCLEOTIDE SEQUENCE</scope>
    <source>
        <strain evidence="3">WCHA30</strain>
    </source>
</reference>
<dbReference type="InterPro" id="IPR021878">
    <property type="entry name" value="TgpA_N"/>
</dbReference>
<name>A0A2S2FG12_9GAMM</name>
<dbReference type="Pfam" id="PF01841">
    <property type="entry name" value="Transglut_core"/>
    <property type="match status" value="1"/>
</dbReference>
<organism evidence="3 4">
    <name type="scientific">Acinetobacter defluvii</name>
    <dbReference type="NCBI Taxonomy" id="1871111"/>
    <lineage>
        <taxon>Bacteria</taxon>
        <taxon>Pseudomonadati</taxon>
        <taxon>Pseudomonadota</taxon>
        <taxon>Gammaproteobacteria</taxon>
        <taxon>Moraxellales</taxon>
        <taxon>Moraxellaceae</taxon>
        <taxon>Acinetobacter</taxon>
    </lineage>
</organism>
<feature type="transmembrane region" description="Helical" evidence="1">
    <location>
        <begin position="7"/>
        <end position="40"/>
    </location>
</feature>
<keyword evidence="1" id="KW-0812">Transmembrane</keyword>
<dbReference type="InterPro" id="IPR052901">
    <property type="entry name" value="Bact_TGase-like"/>
</dbReference>